<dbReference type="Proteomes" id="UP000286681">
    <property type="component" value="Unassembled WGS sequence"/>
</dbReference>
<dbReference type="KEGG" id="skr:BRX40_05820"/>
<accession>A0A1L6J7X5</accession>
<evidence type="ECO:0000313" key="4">
    <source>
        <dbReference type="Proteomes" id="UP000286681"/>
    </source>
</evidence>
<protein>
    <submittedName>
        <fullName evidence="1">Uncharacterized protein</fullName>
    </submittedName>
</protein>
<proteinExistence type="predicted"/>
<reference evidence="3" key="2">
    <citation type="submission" date="2016-12" db="EMBL/GenBank/DDBJ databases">
        <title>Whole genome sequencing of Sphingomonas sp. ABOJV.</title>
        <authorList>
            <person name="Conlan S."/>
            <person name="Thomas P.J."/>
            <person name="Mullikin J."/>
            <person name="Palmore T.N."/>
            <person name="Frank K.M."/>
            <person name="Segre J.A."/>
        </authorList>
    </citation>
    <scope>NUCLEOTIDE SEQUENCE [LARGE SCALE GENOMIC DNA]</scope>
    <source>
        <strain evidence="3">ABOJV</strain>
    </source>
</reference>
<dbReference type="STRING" id="93064.BRX40_05820"/>
<dbReference type="EMBL" id="CP018820">
    <property type="protein sequence ID" value="APR52018.1"/>
    <property type="molecule type" value="Genomic_DNA"/>
</dbReference>
<keyword evidence="3" id="KW-1185">Reference proteome</keyword>
<dbReference type="EMBL" id="QQWO01000001">
    <property type="protein sequence ID" value="RSV07949.1"/>
    <property type="molecule type" value="Genomic_DNA"/>
</dbReference>
<name>A0A1L6J7X5_9SPHN</name>
<dbReference type="AlphaFoldDB" id="A0A1L6J7X5"/>
<dbReference type="Proteomes" id="UP000185161">
    <property type="component" value="Chromosome"/>
</dbReference>
<evidence type="ECO:0000313" key="2">
    <source>
        <dbReference type="EMBL" id="RSV07949.1"/>
    </source>
</evidence>
<organism evidence="1 3">
    <name type="scientific">Sphingomonas koreensis</name>
    <dbReference type="NCBI Taxonomy" id="93064"/>
    <lineage>
        <taxon>Bacteria</taxon>
        <taxon>Pseudomonadati</taxon>
        <taxon>Pseudomonadota</taxon>
        <taxon>Alphaproteobacteria</taxon>
        <taxon>Sphingomonadales</taxon>
        <taxon>Sphingomonadaceae</taxon>
        <taxon>Sphingomonas</taxon>
    </lineage>
</organism>
<reference evidence="2 4" key="3">
    <citation type="submission" date="2018-07" db="EMBL/GenBank/DDBJ databases">
        <title>Genomic and Epidemiologic Investigation of an Indolent Hospital Outbreak.</title>
        <authorList>
            <person name="Johnson R.C."/>
            <person name="Deming C."/>
            <person name="Conlan S."/>
            <person name="Zellmer C.J."/>
            <person name="Michelin A.V."/>
            <person name="Lee-Lin S."/>
            <person name="Thomas P.J."/>
            <person name="Park M."/>
            <person name="Weingarten R.A."/>
            <person name="Less J."/>
            <person name="Dekker J.P."/>
            <person name="Frank K.M."/>
            <person name="Musser K.A."/>
            <person name="Mcquiston J.R."/>
            <person name="Henderson D.K."/>
            <person name="Lau A.F."/>
            <person name="Palmore T.N."/>
            <person name="Segre J.A."/>
        </authorList>
    </citation>
    <scope>NUCLEOTIDE SEQUENCE [LARGE SCALE GENOMIC DNA]</scope>
    <source>
        <strain evidence="2 4">SK-NIH.Env10_0317</strain>
    </source>
</reference>
<reference evidence="1" key="1">
    <citation type="submission" date="2016-12" db="EMBL/GenBank/DDBJ databases">
        <title>Whole genome sequencing of Sphingomonas koreensis.</title>
        <authorList>
            <person name="Conlan S."/>
            <person name="Thomas P.J."/>
            <person name="Mullikin J."/>
            <person name="Palmore T.N."/>
            <person name="Frank K.M."/>
            <person name="Segre J.A."/>
        </authorList>
    </citation>
    <scope>NUCLEOTIDE SEQUENCE</scope>
    <source>
        <strain evidence="1">ABOJV</strain>
    </source>
</reference>
<evidence type="ECO:0000313" key="1">
    <source>
        <dbReference type="EMBL" id="APR52018.1"/>
    </source>
</evidence>
<gene>
    <name evidence="1" type="ORF">BRX40_05820</name>
    <name evidence="2" type="ORF">CA257_00195</name>
</gene>
<sequence>MSNSPPYAGDWPMLARFARKLLADRREQLAEGDDRIRVMTAIAEVWRRVEAKEDLGNYDEFEEFGVYWFEMQHDLEVVAERARARAERIASRSDADERAKRSGAVTSALADALLFYHRPYEGGSGKQPMIAFCHAFNQYARASGKQLELRAA</sequence>
<evidence type="ECO:0000313" key="3">
    <source>
        <dbReference type="Proteomes" id="UP000185161"/>
    </source>
</evidence>